<proteinExistence type="predicted"/>
<accession>A0A699X9J2</accession>
<name>A0A699X9J2_TANCI</name>
<dbReference type="AlphaFoldDB" id="A0A699X9J2"/>
<protein>
    <submittedName>
        <fullName evidence="1">Uncharacterized protein</fullName>
    </submittedName>
</protein>
<dbReference type="EMBL" id="BKCJ011830427">
    <property type="protein sequence ID" value="GFD56525.1"/>
    <property type="molecule type" value="Genomic_DNA"/>
</dbReference>
<comment type="caution">
    <text evidence="1">The sequence shown here is derived from an EMBL/GenBank/DDBJ whole genome shotgun (WGS) entry which is preliminary data.</text>
</comment>
<sequence length="91" mass="10269">DGVYLGQCQMQEMNQSIIQRSSCNETIEEHQEHVKRHVACRRGDESDGCHGEGPKRHSNDAMRVEAPFALDVKYSSKDATDCETGICRDEN</sequence>
<evidence type="ECO:0000313" key="1">
    <source>
        <dbReference type="EMBL" id="GFD56525.1"/>
    </source>
</evidence>
<reference evidence="1" key="1">
    <citation type="journal article" date="2019" name="Sci. Rep.">
        <title>Draft genome of Tanacetum cinerariifolium, the natural source of mosquito coil.</title>
        <authorList>
            <person name="Yamashiro T."/>
            <person name="Shiraishi A."/>
            <person name="Satake H."/>
            <person name="Nakayama K."/>
        </authorList>
    </citation>
    <scope>NUCLEOTIDE SEQUENCE</scope>
</reference>
<gene>
    <name evidence="1" type="ORF">Tci_928494</name>
</gene>
<feature type="non-terminal residue" evidence="1">
    <location>
        <position position="91"/>
    </location>
</feature>
<feature type="non-terminal residue" evidence="1">
    <location>
        <position position="1"/>
    </location>
</feature>
<organism evidence="1">
    <name type="scientific">Tanacetum cinerariifolium</name>
    <name type="common">Dalmatian daisy</name>
    <name type="synonym">Chrysanthemum cinerariifolium</name>
    <dbReference type="NCBI Taxonomy" id="118510"/>
    <lineage>
        <taxon>Eukaryota</taxon>
        <taxon>Viridiplantae</taxon>
        <taxon>Streptophyta</taxon>
        <taxon>Embryophyta</taxon>
        <taxon>Tracheophyta</taxon>
        <taxon>Spermatophyta</taxon>
        <taxon>Magnoliopsida</taxon>
        <taxon>eudicotyledons</taxon>
        <taxon>Gunneridae</taxon>
        <taxon>Pentapetalae</taxon>
        <taxon>asterids</taxon>
        <taxon>campanulids</taxon>
        <taxon>Asterales</taxon>
        <taxon>Asteraceae</taxon>
        <taxon>Asteroideae</taxon>
        <taxon>Anthemideae</taxon>
        <taxon>Anthemidinae</taxon>
        <taxon>Tanacetum</taxon>
    </lineage>
</organism>